<name>A0A6C0RGB9_9BACT</name>
<dbReference type="RefSeq" id="WP_163348431.1">
    <property type="nucleotide sequence ID" value="NZ_CP048409.1"/>
</dbReference>
<dbReference type="Proteomes" id="UP000474630">
    <property type="component" value="Chromosome"/>
</dbReference>
<protein>
    <submittedName>
        <fullName evidence="2">Uncharacterized protein</fullName>
    </submittedName>
</protein>
<proteinExistence type="predicted"/>
<evidence type="ECO:0000313" key="2">
    <source>
        <dbReference type="EMBL" id="QIA09460.1"/>
    </source>
</evidence>
<gene>
    <name evidence="2" type="ORF">G0Q07_17890</name>
</gene>
<organism evidence="2 3">
    <name type="scientific">Draconibacterium halophilum</name>
    <dbReference type="NCBI Taxonomy" id="2706887"/>
    <lineage>
        <taxon>Bacteria</taxon>
        <taxon>Pseudomonadati</taxon>
        <taxon>Bacteroidota</taxon>
        <taxon>Bacteroidia</taxon>
        <taxon>Marinilabiliales</taxon>
        <taxon>Prolixibacteraceae</taxon>
        <taxon>Draconibacterium</taxon>
    </lineage>
</organism>
<dbReference type="EMBL" id="CP048409">
    <property type="protein sequence ID" value="QIA09460.1"/>
    <property type="molecule type" value="Genomic_DNA"/>
</dbReference>
<dbReference type="AlphaFoldDB" id="A0A6C0RGB9"/>
<reference evidence="2 3" key="1">
    <citation type="submission" date="2020-02" db="EMBL/GenBank/DDBJ databases">
        <title>Genome sequencing for Draconibacterium sp. strain M1.</title>
        <authorList>
            <person name="Park S.-J."/>
        </authorList>
    </citation>
    <scope>NUCLEOTIDE SEQUENCE [LARGE SCALE GENOMIC DNA]</scope>
    <source>
        <strain evidence="2 3">M1</strain>
    </source>
</reference>
<keyword evidence="3" id="KW-1185">Reference proteome</keyword>
<keyword evidence="1" id="KW-0732">Signal</keyword>
<feature type="chain" id="PRO_5025512777" evidence="1">
    <location>
        <begin position="23"/>
        <end position="90"/>
    </location>
</feature>
<feature type="signal peptide" evidence="1">
    <location>
        <begin position="1"/>
        <end position="22"/>
    </location>
</feature>
<evidence type="ECO:0000256" key="1">
    <source>
        <dbReference type="SAM" id="SignalP"/>
    </source>
</evidence>
<sequence>MKNLFFLSIASLLLCLSGFSYSQIVLPDYEDVCPGQEIEYTVQSSYYGNDQFFTVENGVFVEPTDSYLFSGDSTSILIDVTDSTDTFTIR</sequence>
<accession>A0A6C0RGB9</accession>
<evidence type="ECO:0000313" key="3">
    <source>
        <dbReference type="Proteomes" id="UP000474630"/>
    </source>
</evidence>
<dbReference type="KEGG" id="drc:G0Q07_17890"/>